<organism evidence="1 2">
    <name type="scientific">Afifella marina DSM 2698</name>
    <dbReference type="NCBI Taxonomy" id="1120955"/>
    <lineage>
        <taxon>Bacteria</taxon>
        <taxon>Pseudomonadati</taxon>
        <taxon>Pseudomonadota</taxon>
        <taxon>Alphaproteobacteria</taxon>
        <taxon>Hyphomicrobiales</taxon>
        <taxon>Afifellaceae</taxon>
        <taxon>Afifella</taxon>
    </lineage>
</organism>
<dbReference type="OrthoDB" id="8082024at2"/>
<evidence type="ECO:0000313" key="2">
    <source>
        <dbReference type="Proteomes" id="UP000199347"/>
    </source>
</evidence>
<reference evidence="1 2" key="1">
    <citation type="submission" date="2016-10" db="EMBL/GenBank/DDBJ databases">
        <authorList>
            <person name="de Groot N.N."/>
        </authorList>
    </citation>
    <scope>NUCLEOTIDE SEQUENCE [LARGE SCALE GENOMIC DNA]</scope>
    <source>
        <strain evidence="1 2">DSM 2698</strain>
    </source>
</reference>
<dbReference type="Proteomes" id="UP000199347">
    <property type="component" value="Unassembled WGS sequence"/>
</dbReference>
<dbReference type="STRING" id="1120955.SAMN03080610_01280"/>
<sequence>MTRLIAPPLAEVIRADTTSTETAVASLLAFYEGPDGGFNYLRAVKVTKAAYRGMHKLKVLLQAPPSEQNRVGFRFNQEVIELTAPYAFGRTTQVFDLSARKFPFGAGRFASYRVPFFFVEKGVVKVCYLQTRKGPYLTAEDYGGMAAVHSRYLMAQEFYGEKIDVEYVDVGATIEGGPRERRRLTLANLDIWPADRLADHLNVVAEALVAIEARGVAPKRRRPLKDAELPLFD</sequence>
<gene>
    <name evidence="1" type="ORF">SAMN03080610_01280</name>
</gene>
<dbReference type="EMBL" id="FMVW01000002">
    <property type="protein sequence ID" value="SCZ30669.1"/>
    <property type="molecule type" value="Genomic_DNA"/>
</dbReference>
<dbReference type="AlphaFoldDB" id="A0A1G5N1R8"/>
<dbReference type="RefSeq" id="WP_139163705.1">
    <property type="nucleotide sequence ID" value="NZ_FMVW01000002.1"/>
</dbReference>
<protein>
    <submittedName>
        <fullName evidence="1">Uncharacterized protein</fullName>
    </submittedName>
</protein>
<proteinExistence type="predicted"/>
<accession>A0A1G5N1R8</accession>
<keyword evidence="2" id="KW-1185">Reference proteome</keyword>
<name>A0A1G5N1R8_AFIMA</name>
<evidence type="ECO:0000313" key="1">
    <source>
        <dbReference type="EMBL" id="SCZ30669.1"/>
    </source>
</evidence>